<evidence type="ECO:0000313" key="1">
    <source>
        <dbReference type="EMBL" id="KAJ3660373.1"/>
    </source>
</evidence>
<proteinExistence type="predicted"/>
<dbReference type="EMBL" id="JALNTZ010000002">
    <property type="protein sequence ID" value="KAJ3660373.1"/>
    <property type="molecule type" value="Genomic_DNA"/>
</dbReference>
<sequence length="103" mass="12334">MIQLMNTRVLLKSTAYNVDIVHPFLPNEGGDELINPVEIKPRQRVSTPTLQLHKNNKNLKRRFFHENKIIRKYQFSCYFWLKTCRYHSANEKIHDFRVPSSPH</sequence>
<dbReference type="Proteomes" id="UP001168821">
    <property type="component" value="Unassembled WGS sequence"/>
</dbReference>
<keyword evidence="2" id="KW-1185">Reference proteome</keyword>
<accession>A0AA38IM28</accession>
<evidence type="ECO:0000313" key="2">
    <source>
        <dbReference type="Proteomes" id="UP001168821"/>
    </source>
</evidence>
<protein>
    <submittedName>
        <fullName evidence="1">Uncharacterized protein</fullName>
    </submittedName>
</protein>
<dbReference type="AlphaFoldDB" id="A0AA38IM28"/>
<gene>
    <name evidence="1" type="ORF">Zmor_004824</name>
</gene>
<comment type="caution">
    <text evidence="1">The sequence shown here is derived from an EMBL/GenBank/DDBJ whole genome shotgun (WGS) entry which is preliminary data.</text>
</comment>
<organism evidence="1 2">
    <name type="scientific">Zophobas morio</name>
    <dbReference type="NCBI Taxonomy" id="2755281"/>
    <lineage>
        <taxon>Eukaryota</taxon>
        <taxon>Metazoa</taxon>
        <taxon>Ecdysozoa</taxon>
        <taxon>Arthropoda</taxon>
        <taxon>Hexapoda</taxon>
        <taxon>Insecta</taxon>
        <taxon>Pterygota</taxon>
        <taxon>Neoptera</taxon>
        <taxon>Endopterygota</taxon>
        <taxon>Coleoptera</taxon>
        <taxon>Polyphaga</taxon>
        <taxon>Cucujiformia</taxon>
        <taxon>Tenebrionidae</taxon>
        <taxon>Zophobas</taxon>
    </lineage>
</organism>
<name>A0AA38IM28_9CUCU</name>
<reference evidence="1" key="1">
    <citation type="journal article" date="2023" name="G3 (Bethesda)">
        <title>Whole genome assemblies of Zophobas morio and Tenebrio molitor.</title>
        <authorList>
            <person name="Kaur S."/>
            <person name="Stinson S.A."/>
            <person name="diCenzo G.C."/>
        </authorList>
    </citation>
    <scope>NUCLEOTIDE SEQUENCE</scope>
    <source>
        <strain evidence="1">QUZm001</strain>
    </source>
</reference>